<dbReference type="InterPro" id="IPR032808">
    <property type="entry name" value="DoxX"/>
</dbReference>
<gene>
    <name evidence="6" type="ORF">EA472_10835</name>
</gene>
<dbReference type="InterPro" id="IPR051907">
    <property type="entry name" value="DoxX-like_oxidoreductase"/>
</dbReference>
<reference evidence="6 7" key="1">
    <citation type="submission" date="2018-10" db="EMBL/GenBank/DDBJ databases">
        <title>Natrarchaeobius chitinivorans gen. nov., sp. nov., and Natrarchaeobius haloalkaliphilus sp. nov., alkaliphilic, chitin-utilizing haloarchaea from hypersaline alkaline lakes.</title>
        <authorList>
            <person name="Sorokin D.Y."/>
            <person name="Elcheninov A.G."/>
            <person name="Kostrikina N.A."/>
            <person name="Bale N.J."/>
            <person name="Sinninghe Damste J.S."/>
            <person name="Khijniak T.V."/>
            <person name="Kublanov I.V."/>
            <person name="Toshchakov S.V."/>
        </authorList>
    </citation>
    <scope>NUCLEOTIDE SEQUENCE [LARGE SCALE GENOMIC DNA]</scope>
    <source>
        <strain evidence="6 7">AArcht7</strain>
    </source>
</reference>
<evidence type="ECO:0000313" key="6">
    <source>
        <dbReference type="EMBL" id="RQH00340.1"/>
    </source>
</evidence>
<evidence type="ECO:0000313" key="7">
    <source>
        <dbReference type="Proteomes" id="UP000281431"/>
    </source>
</evidence>
<dbReference type="AlphaFoldDB" id="A0A3N6PHW8"/>
<protein>
    <submittedName>
        <fullName evidence="6">DoxX family membrane protein</fullName>
    </submittedName>
</protein>
<name>A0A3N6PHW8_NATCH</name>
<accession>A0A3N6PHW8</accession>
<sequence>MTRSIRARSTIGAAGLVLLAAVSIDVVSAHEEYVVEDERDVGLREFLLEALADPFVVGPLVAGALVVVATLAAYLVVRPVQRDVAAFRFAMREYVEYVPWLLRISFGIPLIGAGFSGYFVSPAVEVDLRLLQVALGFLLLFGLGTRVVALVALSVYLAGVAVWPTLLLQVEFVGGLAAIALVGGGRPSADHVLGRLAGTPGTLYGRLDPVHDRARSVRDRIDSAERYLPTVVRVGLGVTFVYLGLTQKILRPGLALGVVDRYELTAAVPVAPELWVLGAGLAEVGLGLALLAGFFTRATAATAIAVFTLTLFALPDDPVLAHVGLFGMASVLLITGGGPYALDEHLERIETDADRLDATPTDGP</sequence>
<keyword evidence="4" id="KW-1133">Transmembrane helix</keyword>
<evidence type="ECO:0000256" key="4">
    <source>
        <dbReference type="ARBA" id="ARBA00022989"/>
    </source>
</evidence>
<evidence type="ECO:0000256" key="3">
    <source>
        <dbReference type="ARBA" id="ARBA00022692"/>
    </source>
</evidence>
<dbReference type="EMBL" id="REFZ01000006">
    <property type="protein sequence ID" value="RQH00340.1"/>
    <property type="molecule type" value="Genomic_DNA"/>
</dbReference>
<dbReference type="PANTHER" id="PTHR33452">
    <property type="entry name" value="OXIDOREDUCTASE CATD-RELATED"/>
    <property type="match status" value="1"/>
</dbReference>
<keyword evidence="7" id="KW-1185">Reference proteome</keyword>
<keyword evidence="2" id="KW-1003">Cell membrane</keyword>
<keyword evidence="5" id="KW-0472">Membrane</keyword>
<evidence type="ECO:0000256" key="5">
    <source>
        <dbReference type="ARBA" id="ARBA00023136"/>
    </source>
</evidence>
<proteinExistence type="predicted"/>
<dbReference type="GO" id="GO:0005886">
    <property type="term" value="C:plasma membrane"/>
    <property type="evidence" value="ECO:0007669"/>
    <property type="project" value="UniProtKB-SubCell"/>
</dbReference>
<evidence type="ECO:0000256" key="1">
    <source>
        <dbReference type="ARBA" id="ARBA00004651"/>
    </source>
</evidence>
<evidence type="ECO:0000256" key="2">
    <source>
        <dbReference type="ARBA" id="ARBA00022475"/>
    </source>
</evidence>
<comment type="caution">
    <text evidence="6">The sequence shown here is derived from an EMBL/GenBank/DDBJ whole genome shotgun (WGS) entry which is preliminary data.</text>
</comment>
<organism evidence="6 7">
    <name type="scientific">Natrarchaeobius chitinivorans</name>
    <dbReference type="NCBI Taxonomy" id="1679083"/>
    <lineage>
        <taxon>Archaea</taxon>
        <taxon>Methanobacteriati</taxon>
        <taxon>Methanobacteriota</taxon>
        <taxon>Stenosarchaea group</taxon>
        <taxon>Halobacteria</taxon>
        <taxon>Halobacteriales</taxon>
        <taxon>Natrialbaceae</taxon>
        <taxon>Natrarchaeobius</taxon>
    </lineage>
</organism>
<dbReference type="Proteomes" id="UP000281431">
    <property type="component" value="Unassembled WGS sequence"/>
</dbReference>
<dbReference type="OrthoDB" id="177395at2157"/>
<dbReference type="Pfam" id="PF07681">
    <property type="entry name" value="DoxX"/>
    <property type="match status" value="1"/>
</dbReference>
<keyword evidence="3" id="KW-0812">Transmembrane</keyword>
<dbReference type="PANTHER" id="PTHR33452:SF1">
    <property type="entry name" value="INNER MEMBRANE PROTEIN YPHA-RELATED"/>
    <property type="match status" value="1"/>
</dbReference>
<comment type="subcellular location">
    <subcellularLocation>
        <location evidence="1">Cell membrane</location>
        <topology evidence="1">Multi-pass membrane protein</topology>
    </subcellularLocation>
</comment>